<gene>
    <name evidence="3" type="primary">LOC100371075</name>
</gene>
<evidence type="ECO:0000313" key="3">
    <source>
        <dbReference type="RefSeq" id="XP_002740165.1"/>
    </source>
</evidence>
<protein>
    <submittedName>
        <fullName evidence="3">Uncharacterized protein LOC100371075</fullName>
    </submittedName>
</protein>
<dbReference type="InterPro" id="IPR046522">
    <property type="entry name" value="DUF6699"/>
</dbReference>
<dbReference type="RefSeq" id="XP_002740165.1">
    <property type="nucleotide sequence ID" value="XM_002740119.1"/>
</dbReference>
<proteinExistence type="predicted"/>
<dbReference type="Pfam" id="PF20415">
    <property type="entry name" value="DUF6699"/>
    <property type="match status" value="1"/>
</dbReference>
<keyword evidence="2" id="KW-1185">Reference proteome</keyword>
<evidence type="ECO:0000259" key="1">
    <source>
        <dbReference type="Pfam" id="PF20415"/>
    </source>
</evidence>
<sequence>MSTVNNEVIKKVSWRLSEPAESARYYDSSKETFVPIPAEDYTQIVIDGEITLKVPVSYDCDIMHTITITPNTANGITLLHLLQQIYCFYSNKPVSKEELLTYPDEGFTGDFKKETLKKQEAGHTVYYSDLMRDREYFDGIHDDVLLLIS</sequence>
<dbReference type="GeneID" id="100371075"/>
<dbReference type="Proteomes" id="UP000694865">
    <property type="component" value="Unplaced"/>
</dbReference>
<name>A0ABM0GYG1_SACKO</name>
<accession>A0ABM0GYG1</accession>
<feature type="domain" description="DUF6699" evidence="1">
    <location>
        <begin position="13"/>
        <end position="140"/>
    </location>
</feature>
<organism evidence="2 3">
    <name type="scientific">Saccoglossus kowalevskii</name>
    <name type="common">Acorn worm</name>
    <dbReference type="NCBI Taxonomy" id="10224"/>
    <lineage>
        <taxon>Eukaryota</taxon>
        <taxon>Metazoa</taxon>
        <taxon>Hemichordata</taxon>
        <taxon>Enteropneusta</taxon>
        <taxon>Harrimaniidae</taxon>
        <taxon>Saccoglossus</taxon>
    </lineage>
</organism>
<evidence type="ECO:0000313" key="2">
    <source>
        <dbReference type="Proteomes" id="UP000694865"/>
    </source>
</evidence>
<reference evidence="3" key="1">
    <citation type="submission" date="2025-08" db="UniProtKB">
        <authorList>
            <consortium name="RefSeq"/>
        </authorList>
    </citation>
    <scope>IDENTIFICATION</scope>
    <source>
        <tissue evidence="3">Testes</tissue>
    </source>
</reference>